<name>A0ABV0ZWC0_9TELE</name>
<dbReference type="EMBL" id="JAHRIP010075713">
    <property type="protein sequence ID" value="MEQ2310435.1"/>
    <property type="molecule type" value="Genomic_DNA"/>
</dbReference>
<sequence>MKTSLETYSDFRNVLSKGGRSGRKHHLRVNTWFQEEPWGLFSRSCRVREGGGFSGSETFWDGIALTGLQVTPKPQLSFLVQTGLQKSCLFFLIQLVIRYQSFA</sequence>
<organism evidence="1 2">
    <name type="scientific">Ameca splendens</name>
    <dbReference type="NCBI Taxonomy" id="208324"/>
    <lineage>
        <taxon>Eukaryota</taxon>
        <taxon>Metazoa</taxon>
        <taxon>Chordata</taxon>
        <taxon>Craniata</taxon>
        <taxon>Vertebrata</taxon>
        <taxon>Euteleostomi</taxon>
        <taxon>Actinopterygii</taxon>
        <taxon>Neopterygii</taxon>
        <taxon>Teleostei</taxon>
        <taxon>Neoteleostei</taxon>
        <taxon>Acanthomorphata</taxon>
        <taxon>Ovalentaria</taxon>
        <taxon>Atherinomorphae</taxon>
        <taxon>Cyprinodontiformes</taxon>
        <taxon>Goodeidae</taxon>
        <taxon>Ameca</taxon>
    </lineage>
</organism>
<dbReference type="Proteomes" id="UP001469553">
    <property type="component" value="Unassembled WGS sequence"/>
</dbReference>
<keyword evidence="2" id="KW-1185">Reference proteome</keyword>
<proteinExistence type="predicted"/>
<evidence type="ECO:0000313" key="1">
    <source>
        <dbReference type="EMBL" id="MEQ2310435.1"/>
    </source>
</evidence>
<protein>
    <submittedName>
        <fullName evidence="1">Uncharacterized protein</fullName>
    </submittedName>
</protein>
<accession>A0ABV0ZWC0</accession>
<gene>
    <name evidence="1" type="ORF">AMECASPLE_008803</name>
</gene>
<comment type="caution">
    <text evidence="1">The sequence shown here is derived from an EMBL/GenBank/DDBJ whole genome shotgun (WGS) entry which is preliminary data.</text>
</comment>
<evidence type="ECO:0000313" key="2">
    <source>
        <dbReference type="Proteomes" id="UP001469553"/>
    </source>
</evidence>
<reference evidence="1 2" key="1">
    <citation type="submission" date="2021-06" db="EMBL/GenBank/DDBJ databases">
        <authorList>
            <person name="Palmer J.M."/>
        </authorList>
    </citation>
    <scope>NUCLEOTIDE SEQUENCE [LARGE SCALE GENOMIC DNA]</scope>
    <source>
        <strain evidence="1 2">AS_MEX2019</strain>
        <tissue evidence="1">Muscle</tissue>
    </source>
</reference>